<keyword evidence="2" id="KW-1185">Reference proteome</keyword>
<gene>
    <name evidence="1" type="ORF">KTN04_02775</name>
</gene>
<organism evidence="1 2">
    <name type="scientific">Marinobacterium weihaiense</name>
    <dbReference type="NCBI Taxonomy" id="2851016"/>
    <lineage>
        <taxon>Bacteria</taxon>
        <taxon>Pseudomonadati</taxon>
        <taxon>Pseudomonadota</taxon>
        <taxon>Gammaproteobacteria</taxon>
        <taxon>Oceanospirillales</taxon>
        <taxon>Oceanospirillaceae</taxon>
        <taxon>Marinobacterium</taxon>
    </lineage>
</organism>
<sequence length="73" mass="8576">MNEIIVDLRISKDECLKMYQGPSRVVSTRARDGRRVQFPADILRPWVLHDGIRGCFRIRFTPEGKFSDIRRLS</sequence>
<comment type="caution">
    <text evidence="1">The sequence shown here is derived from an EMBL/GenBank/DDBJ whole genome shotgun (WGS) entry which is preliminary data.</text>
</comment>
<reference evidence="1 2" key="1">
    <citation type="submission" date="2021-06" db="EMBL/GenBank/DDBJ databases">
        <title>Bacterium isolated from marine sediment.</title>
        <authorList>
            <person name="Zhu K.-L."/>
            <person name="Du Z.-J."/>
            <person name="Liang Q.-Y."/>
        </authorList>
    </citation>
    <scope>NUCLEOTIDE SEQUENCE [LARGE SCALE GENOMIC DNA]</scope>
    <source>
        <strain evidence="1 2">A346</strain>
    </source>
</reference>
<protein>
    <submittedName>
        <fullName evidence="1">DUF2835 domain-containing protein</fullName>
    </submittedName>
</protein>
<dbReference type="Proteomes" id="UP000755551">
    <property type="component" value="Unassembled WGS sequence"/>
</dbReference>
<accession>A0ABS6M7M4</accession>
<proteinExistence type="predicted"/>
<evidence type="ECO:0000313" key="1">
    <source>
        <dbReference type="EMBL" id="MBV0932262.1"/>
    </source>
</evidence>
<dbReference type="RefSeq" id="WP_217333676.1">
    <property type="nucleotide sequence ID" value="NZ_JAHQZT010000002.1"/>
</dbReference>
<evidence type="ECO:0000313" key="2">
    <source>
        <dbReference type="Proteomes" id="UP000755551"/>
    </source>
</evidence>
<dbReference type="InterPro" id="IPR021363">
    <property type="entry name" value="DUF2835"/>
</dbReference>
<dbReference type="EMBL" id="JAHQZT010000002">
    <property type="protein sequence ID" value="MBV0932262.1"/>
    <property type="molecule type" value="Genomic_DNA"/>
</dbReference>
<name>A0ABS6M7M4_9GAMM</name>
<dbReference type="Pfam" id="PF11197">
    <property type="entry name" value="DUF2835"/>
    <property type="match status" value="1"/>
</dbReference>